<feature type="domain" description="Calponin-homology (CH)" evidence="6">
    <location>
        <begin position="145"/>
        <end position="251"/>
    </location>
</feature>
<keyword evidence="9" id="KW-1185">Reference proteome</keyword>
<evidence type="ECO:0000256" key="5">
    <source>
        <dbReference type="SAM" id="Coils"/>
    </source>
</evidence>
<keyword evidence="5" id="KW-0175">Coiled coil</keyword>
<dbReference type="InterPro" id="IPR014837">
    <property type="entry name" value="EF-hand_Ca_insen"/>
</dbReference>
<dbReference type="AlphaFoldDB" id="A0AAD5E2C7"/>
<dbReference type="SMART" id="SM00033">
    <property type="entry name" value="CH"/>
    <property type="match status" value="2"/>
</dbReference>
<dbReference type="FunFam" id="1.10.418.10:FF:000077">
    <property type="entry name" value="Related to alpha-actinin"/>
    <property type="match status" value="1"/>
</dbReference>
<reference evidence="8" key="1">
    <citation type="submission" date="2021-06" db="EMBL/GenBank/DDBJ databases">
        <authorList>
            <consortium name="DOE Joint Genome Institute"/>
            <person name="Mondo S.J."/>
            <person name="Amses K.R."/>
            <person name="Simmons D.R."/>
            <person name="Longcore J.E."/>
            <person name="Seto K."/>
            <person name="Alves G.H."/>
            <person name="Bonds A.E."/>
            <person name="Quandt C.A."/>
            <person name="Davis W.J."/>
            <person name="Chang Y."/>
            <person name="Letcher P.M."/>
            <person name="Powell M.J."/>
            <person name="Kuo A."/>
            <person name="Labutti K."/>
            <person name="Pangilinan J."/>
            <person name="Andreopoulos W."/>
            <person name="Tritt A."/>
            <person name="Riley R."/>
            <person name="Hundley H."/>
            <person name="Johnson J."/>
            <person name="Lipzen A."/>
            <person name="Barry K."/>
            <person name="Berbee M.L."/>
            <person name="Buchler N.E."/>
            <person name="Grigoriev I.V."/>
            <person name="Spatafora J.W."/>
            <person name="Stajich J.E."/>
            <person name="James T.Y."/>
        </authorList>
    </citation>
    <scope>NUCLEOTIDE SEQUENCE</scope>
    <source>
        <strain evidence="8">AG</strain>
    </source>
</reference>
<dbReference type="InterPro" id="IPR011992">
    <property type="entry name" value="EF-hand-dom_pair"/>
</dbReference>
<name>A0AAD5E2C7_UMBRA</name>
<evidence type="ECO:0000313" key="8">
    <source>
        <dbReference type="EMBL" id="KAI8576156.1"/>
    </source>
</evidence>
<evidence type="ECO:0000256" key="1">
    <source>
        <dbReference type="ARBA" id="ARBA00010255"/>
    </source>
</evidence>
<dbReference type="InterPro" id="IPR001715">
    <property type="entry name" value="CH_dom"/>
</dbReference>
<dbReference type="InterPro" id="IPR002048">
    <property type="entry name" value="EF_hand_dom"/>
</dbReference>
<dbReference type="Gene3D" id="1.20.58.60">
    <property type="match status" value="2"/>
</dbReference>
<feature type="coiled-coil region" evidence="5">
    <location>
        <begin position="402"/>
        <end position="460"/>
    </location>
</feature>
<keyword evidence="3" id="KW-0106">Calcium</keyword>
<dbReference type="PANTHER" id="PTHR11915">
    <property type="entry name" value="SPECTRIN/FILAMIN RELATED CYTOSKELETAL PROTEIN"/>
    <property type="match status" value="1"/>
</dbReference>
<evidence type="ECO:0000256" key="2">
    <source>
        <dbReference type="ARBA" id="ARBA00022737"/>
    </source>
</evidence>
<evidence type="ECO:0000259" key="6">
    <source>
        <dbReference type="PROSITE" id="PS50021"/>
    </source>
</evidence>
<dbReference type="EMBL" id="MU620961">
    <property type="protein sequence ID" value="KAI8576156.1"/>
    <property type="molecule type" value="Genomic_DNA"/>
</dbReference>
<reference evidence="8" key="2">
    <citation type="journal article" date="2022" name="Proc. Natl. Acad. Sci. U.S.A.">
        <title>Diploid-dominant life cycles characterize the early evolution of Fungi.</title>
        <authorList>
            <person name="Amses K.R."/>
            <person name="Simmons D.R."/>
            <person name="Longcore J.E."/>
            <person name="Mondo S.J."/>
            <person name="Seto K."/>
            <person name="Jeronimo G.H."/>
            <person name="Bonds A.E."/>
            <person name="Quandt C.A."/>
            <person name="Davis W.J."/>
            <person name="Chang Y."/>
            <person name="Federici B.A."/>
            <person name="Kuo A."/>
            <person name="LaButti K."/>
            <person name="Pangilinan J."/>
            <person name="Andreopoulos W."/>
            <person name="Tritt A."/>
            <person name="Riley R."/>
            <person name="Hundley H."/>
            <person name="Johnson J."/>
            <person name="Lipzen A."/>
            <person name="Barry K."/>
            <person name="Lang B.F."/>
            <person name="Cuomo C.A."/>
            <person name="Buchler N.E."/>
            <person name="Grigoriev I.V."/>
            <person name="Spatafora J.W."/>
            <person name="Stajich J.E."/>
            <person name="James T.Y."/>
        </authorList>
    </citation>
    <scope>NUCLEOTIDE SEQUENCE</scope>
    <source>
        <strain evidence="8">AG</strain>
    </source>
</reference>
<dbReference type="InterPro" id="IPR001589">
    <property type="entry name" value="Actinin_actin-bd_CS"/>
</dbReference>
<evidence type="ECO:0000313" key="9">
    <source>
        <dbReference type="Proteomes" id="UP001206595"/>
    </source>
</evidence>
<evidence type="ECO:0000259" key="7">
    <source>
        <dbReference type="PROSITE" id="PS50222"/>
    </source>
</evidence>
<dbReference type="GeneID" id="75917159"/>
<feature type="domain" description="EF-hand" evidence="7">
    <location>
        <begin position="505"/>
        <end position="540"/>
    </location>
</feature>
<dbReference type="GO" id="GO:0005509">
    <property type="term" value="F:calcium ion binding"/>
    <property type="evidence" value="ECO:0007669"/>
    <property type="project" value="InterPro"/>
</dbReference>
<sequence>MSYRRSYQPSAASQQQVEDTAKIMDKTWEVIQQKTFTKWVNNKLDIKSIPHINNLGEDLTSGVRLIQLLEIIGDTPLGRYNQNPKMRIQKVENVNKALEFMRLRNLQLTNIGAEDIVDTNTKLILGMIWTIILRFTIDDINQEGLTAREGLLLWCQRKTAPYDDVNVRDFTYSWTDGLAFCALIHRHRPDLLDYHALDKSDRHGNTALAFDVAEQHLGIPKLLDVEDVCDIQKPDERSVMTYVAEYFHAFSALDKVETAGRRVAQFAEMMASVWDMQSDYERRVLALMDVVDSKRKEWKGTSFSDSYLEAKQKSAEFTTYKNTDKRTWVAEKQDVDTLLGNIQTKLKTYNLAPYVPPQGLSLADLDKTWNGLLDSEANYHRSINGKIREIKENLRKSYANAANDFQKQLNALSLELAKLDGDLDIQLNTVQKITGKLQPLQSSLQKIDDLDRQCEEANTEENDYTIYSVEDLSFELSLVQKAVQKKSAFIENQIVSRNMTNLTPAQLEEFESTFRYFDKDNSNSLSPPELSAAMASLGLFYEDREFDKIFSQVAEDQDKASFEQFIRYMVSVTEDKATPEQLCQSFRAVAGDKPYVTEMDLKMCMVPVPVIDTLKQTMPKSQDGYDYTAWVNSVFK</sequence>
<evidence type="ECO:0000256" key="4">
    <source>
        <dbReference type="ARBA" id="ARBA00023203"/>
    </source>
</evidence>
<dbReference type="PROSITE" id="PS50222">
    <property type="entry name" value="EF_HAND_2"/>
    <property type="match status" value="1"/>
</dbReference>
<accession>A0AAD5E2C7</accession>
<dbReference type="FunFam" id="1.10.418.10:FF:000030">
    <property type="entry name" value="Related to alpha-actinin"/>
    <property type="match status" value="1"/>
</dbReference>
<keyword evidence="4" id="KW-0009">Actin-binding</keyword>
<protein>
    <recommendedName>
        <fullName evidence="10">Actinin-like protein</fullName>
    </recommendedName>
</protein>
<dbReference type="SUPFAM" id="SSF47576">
    <property type="entry name" value="Calponin-homology domain, CH-domain"/>
    <property type="match status" value="1"/>
</dbReference>
<dbReference type="Pfam" id="PF08726">
    <property type="entry name" value="EFhand_Ca_insen"/>
    <property type="match status" value="1"/>
</dbReference>
<dbReference type="RefSeq" id="XP_051441160.1">
    <property type="nucleotide sequence ID" value="XM_051591816.1"/>
</dbReference>
<dbReference type="InterPro" id="IPR018247">
    <property type="entry name" value="EF_Hand_1_Ca_BS"/>
</dbReference>
<dbReference type="Pfam" id="PF00307">
    <property type="entry name" value="CH"/>
    <property type="match status" value="2"/>
</dbReference>
<dbReference type="SMART" id="SM00054">
    <property type="entry name" value="EFh"/>
    <property type="match status" value="1"/>
</dbReference>
<dbReference type="Proteomes" id="UP001206595">
    <property type="component" value="Unassembled WGS sequence"/>
</dbReference>
<dbReference type="PROSITE" id="PS00019">
    <property type="entry name" value="ACTININ_1"/>
    <property type="match status" value="1"/>
</dbReference>
<dbReference type="PROSITE" id="PS00018">
    <property type="entry name" value="EF_HAND_1"/>
    <property type="match status" value="1"/>
</dbReference>
<proteinExistence type="inferred from homology"/>
<dbReference type="GO" id="GO:0003779">
    <property type="term" value="F:actin binding"/>
    <property type="evidence" value="ECO:0007669"/>
    <property type="project" value="UniProtKB-KW"/>
</dbReference>
<organism evidence="8 9">
    <name type="scientific">Umbelopsis ramanniana AG</name>
    <dbReference type="NCBI Taxonomy" id="1314678"/>
    <lineage>
        <taxon>Eukaryota</taxon>
        <taxon>Fungi</taxon>
        <taxon>Fungi incertae sedis</taxon>
        <taxon>Mucoromycota</taxon>
        <taxon>Mucoromycotina</taxon>
        <taxon>Umbelopsidomycetes</taxon>
        <taxon>Umbelopsidales</taxon>
        <taxon>Umbelopsidaceae</taxon>
        <taxon>Umbelopsis</taxon>
    </lineage>
</organism>
<keyword evidence="2" id="KW-0677">Repeat</keyword>
<dbReference type="InterPro" id="IPR036872">
    <property type="entry name" value="CH_dom_sf"/>
</dbReference>
<dbReference type="PROSITE" id="PS00020">
    <property type="entry name" value="ACTININ_2"/>
    <property type="match status" value="1"/>
</dbReference>
<dbReference type="Gene3D" id="1.10.238.10">
    <property type="entry name" value="EF-hand"/>
    <property type="match status" value="2"/>
</dbReference>
<evidence type="ECO:0008006" key="10">
    <source>
        <dbReference type="Google" id="ProtNLM"/>
    </source>
</evidence>
<gene>
    <name evidence="8" type="ORF">K450DRAFT_258291</name>
</gene>
<comment type="caution">
    <text evidence="8">The sequence shown here is derived from an EMBL/GenBank/DDBJ whole genome shotgun (WGS) entry which is preliminary data.</text>
</comment>
<dbReference type="PROSITE" id="PS50021">
    <property type="entry name" value="CH"/>
    <property type="match status" value="2"/>
</dbReference>
<evidence type="ECO:0000256" key="3">
    <source>
        <dbReference type="ARBA" id="ARBA00022837"/>
    </source>
</evidence>
<dbReference type="SUPFAM" id="SSF47473">
    <property type="entry name" value="EF-hand"/>
    <property type="match status" value="1"/>
</dbReference>
<comment type="similarity">
    <text evidence="1">Belongs to the alpha-actinin family.</text>
</comment>
<dbReference type="SUPFAM" id="SSF46966">
    <property type="entry name" value="Spectrin repeat"/>
    <property type="match status" value="2"/>
</dbReference>
<dbReference type="FunFam" id="1.10.238.10:FF:000097">
    <property type="entry name" value="Alpha-actinin, sarcomeric (F-actin cross linking protein)"/>
    <property type="match status" value="1"/>
</dbReference>
<dbReference type="SMART" id="SM01184">
    <property type="entry name" value="efhand_Ca_insen"/>
    <property type="match status" value="1"/>
</dbReference>
<dbReference type="CDD" id="cd00051">
    <property type="entry name" value="EFh"/>
    <property type="match status" value="1"/>
</dbReference>
<feature type="domain" description="Calponin-homology (CH)" evidence="6">
    <location>
        <begin position="30"/>
        <end position="136"/>
    </location>
</feature>
<dbReference type="Gene3D" id="1.10.418.10">
    <property type="entry name" value="Calponin-like domain"/>
    <property type="match status" value="2"/>
</dbReference>